<sequence>MTKSLDAVLNDKASPGVAKVPEKEASTHIEKDCNPKDPPKTFGSLSELVSSRLETQSSAKKFILPKLNTNQSSGSKFILPKLSNIPKFPSRGNILGKPLVEVDDLNVGKINLNEESSVENPQWTIDLTTALIGRSDPHFSAKQSSKLIPDDDDFVPQFIDCDMENEFLPGSITQYCEIDLSPLLGKKLKQRKHKASQLGRILCRKYRKSRFIKISTKFITEHHIEPFNFATPSPDDLCLQYLRR</sequence>
<reference evidence="2" key="1">
    <citation type="submission" date="2016-12" db="EMBL/GenBank/DDBJ databases">
        <title>An insight into the sialome and mialome of the sand fly, Nyssomyia neivai.</title>
        <authorList>
            <person name="Sebastian V."/>
            <person name="Goulart T.M."/>
            <person name="Oliveira W."/>
            <person name="Calvo E."/>
            <person name="Oliveira L.F."/>
            <person name="Pinto M.C."/>
            <person name="Rosselino A.M."/>
            <person name="Ribeiro J.M."/>
        </authorList>
    </citation>
    <scope>NUCLEOTIDE SEQUENCE</scope>
</reference>
<feature type="region of interest" description="Disordered" evidence="1">
    <location>
        <begin position="1"/>
        <end position="39"/>
    </location>
</feature>
<proteinExistence type="predicted"/>
<evidence type="ECO:0000313" key="2">
    <source>
        <dbReference type="EMBL" id="JAV03895.1"/>
    </source>
</evidence>
<name>A0A1L8DBZ2_9DIPT</name>
<feature type="compositionally biased region" description="Basic and acidic residues" evidence="1">
    <location>
        <begin position="20"/>
        <end position="39"/>
    </location>
</feature>
<accession>A0A1L8DBZ2</accession>
<dbReference type="EMBL" id="GFDF01010189">
    <property type="protein sequence ID" value="JAV03895.1"/>
    <property type="molecule type" value="Transcribed_RNA"/>
</dbReference>
<dbReference type="AlphaFoldDB" id="A0A1L8DBZ2"/>
<evidence type="ECO:0000256" key="1">
    <source>
        <dbReference type="SAM" id="MobiDB-lite"/>
    </source>
</evidence>
<protein>
    <submittedName>
        <fullName evidence="2">Uncharacterized protein</fullName>
    </submittedName>
</protein>
<organism evidence="2">
    <name type="scientific">Nyssomyia neivai</name>
    <dbReference type="NCBI Taxonomy" id="330878"/>
    <lineage>
        <taxon>Eukaryota</taxon>
        <taxon>Metazoa</taxon>
        <taxon>Ecdysozoa</taxon>
        <taxon>Arthropoda</taxon>
        <taxon>Hexapoda</taxon>
        <taxon>Insecta</taxon>
        <taxon>Pterygota</taxon>
        <taxon>Neoptera</taxon>
        <taxon>Endopterygota</taxon>
        <taxon>Diptera</taxon>
        <taxon>Nematocera</taxon>
        <taxon>Psychodoidea</taxon>
        <taxon>Psychodidae</taxon>
        <taxon>Nyssomyia</taxon>
    </lineage>
</organism>